<evidence type="ECO:0000256" key="7">
    <source>
        <dbReference type="ARBA" id="ARBA00023163"/>
    </source>
</evidence>
<keyword evidence="1" id="KW-0547">Nucleotide-binding</keyword>
<dbReference type="GO" id="GO:0006355">
    <property type="term" value="P:regulation of DNA-templated transcription"/>
    <property type="evidence" value="ECO:0007669"/>
    <property type="project" value="InterPro"/>
</dbReference>
<proteinExistence type="predicted"/>
<evidence type="ECO:0000313" key="11">
    <source>
        <dbReference type="EMBL" id="GGF22307.1"/>
    </source>
</evidence>
<keyword evidence="12" id="KW-1185">Reference proteome</keyword>
<dbReference type="Proteomes" id="UP000646365">
    <property type="component" value="Unassembled WGS sequence"/>
</dbReference>
<dbReference type="InterPro" id="IPR027417">
    <property type="entry name" value="P-loop_NTPase"/>
</dbReference>
<evidence type="ECO:0000259" key="9">
    <source>
        <dbReference type="PROSITE" id="PS50045"/>
    </source>
</evidence>
<dbReference type="InterPro" id="IPR001789">
    <property type="entry name" value="Sig_transdc_resp-reg_receiver"/>
</dbReference>
<dbReference type="PRINTS" id="PR01590">
    <property type="entry name" value="HTHFIS"/>
</dbReference>
<keyword evidence="3" id="KW-0902">Two-component regulatory system</keyword>
<dbReference type="PROSITE" id="PS50045">
    <property type="entry name" value="SIGMA54_INTERACT_4"/>
    <property type="match status" value="1"/>
</dbReference>
<evidence type="ECO:0000313" key="12">
    <source>
        <dbReference type="Proteomes" id="UP000646365"/>
    </source>
</evidence>
<keyword evidence="4" id="KW-0805">Transcription regulation</keyword>
<evidence type="ECO:0000256" key="6">
    <source>
        <dbReference type="ARBA" id="ARBA00023159"/>
    </source>
</evidence>
<keyword evidence="6" id="KW-0010">Activator</keyword>
<dbReference type="EMBL" id="BMJQ01000007">
    <property type="protein sequence ID" value="GGF22307.1"/>
    <property type="molecule type" value="Genomic_DNA"/>
</dbReference>
<reference evidence="11" key="2">
    <citation type="submission" date="2020-09" db="EMBL/GenBank/DDBJ databases">
        <authorList>
            <person name="Sun Q."/>
            <person name="Zhou Y."/>
        </authorList>
    </citation>
    <scope>NUCLEOTIDE SEQUENCE</scope>
    <source>
        <strain evidence="11">CGMCC 1.15725</strain>
    </source>
</reference>
<dbReference type="SMART" id="SM00382">
    <property type="entry name" value="AAA"/>
    <property type="match status" value="1"/>
</dbReference>
<dbReference type="Pfam" id="PF00158">
    <property type="entry name" value="Sigma54_activat"/>
    <property type="match status" value="1"/>
</dbReference>
<dbReference type="GO" id="GO:0043565">
    <property type="term" value="F:sequence-specific DNA binding"/>
    <property type="evidence" value="ECO:0007669"/>
    <property type="project" value="InterPro"/>
</dbReference>
<dbReference type="PROSITE" id="PS00688">
    <property type="entry name" value="SIGMA54_INTERACT_3"/>
    <property type="match status" value="1"/>
</dbReference>
<keyword evidence="2" id="KW-0067">ATP-binding</keyword>
<dbReference type="PROSITE" id="PS50110">
    <property type="entry name" value="RESPONSE_REGULATORY"/>
    <property type="match status" value="1"/>
</dbReference>
<evidence type="ECO:0000259" key="10">
    <source>
        <dbReference type="PROSITE" id="PS50110"/>
    </source>
</evidence>
<evidence type="ECO:0000256" key="8">
    <source>
        <dbReference type="PROSITE-ProRule" id="PRU00169"/>
    </source>
</evidence>
<dbReference type="AlphaFoldDB" id="A0A8J2YUC4"/>
<reference evidence="11" key="1">
    <citation type="journal article" date="2014" name="Int. J. Syst. Evol. Microbiol.">
        <title>Complete genome sequence of Corynebacterium casei LMG S-19264T (=DSM 44701T), isolated from a smear-ripened cheese.</title>
        <authorList>
            <consortium name="US DOE Joint Genome Institute (JGI-PGF)"/>
            <person name="Walter F."/>
            <person name="Albersmeier A."/>
            <person name="Kalinowski J."/>
            <person name="Ruckert C."/>
        </authorList>
    </citation>
    <scope>NUCLEOTIDE SEQUENCE</scope>
    <source>
        <strain evidence="11">CGMCC 1.15725</strain>
    </source>
</reference>
<evidence type="ECO:0000256" key="4">
    <source>
        <dbReference type="ARBA" id="ARBA00023015"/>
    </source>
</evidence>
<dbReference type="PANTHER" id="PTHR32071">
    <property type="entry name" value="TRANSCRIPTIONAL REGULATORY PROTEIN"/>
    <property type="match status" value="1"/>
</dbReference>
<dbReference type="Gene3D" id="3.40.50.300">
    <property type="entry name" value="P-loop containing nucleotide triphosphate hydrolases"/>
    <property type="match status" value="1"/>
</dbReference>
<dbReference type="InterPro" id="IPR025944">
    <property type="entry name" value="Sigma_54_int_dom_CS"/>
</dbReference>
<feature type="modified residue" description="4-aspartylphosphate" evidence="8">
    <location>
        <position position="55"/>
    </location>
</feature>
<dbReference type="InterPro" id="IPR003593">
    <property type="entry name" value="AAA+_ATPase"/>
</dbReference>
<dbReference type="SUPFAM" id="SSF52172">
    <property type="entry name" value="CheY-like"/>
    <property type="match status" value="1"/>
</dbReference>
<dbReference type="Pfam" id="PF25601">
    <property type="entry name" value="AAA_lid_14"/>
    <property type="match status" value="1"/>
</dbReference>
<dbReference type="RefSeq" id="WP_229743741.1">
    <property type="nucleotide sequence ID" value="NZ_BMJQ01000007.1"/>
</dbReference>
<dbReference type="SMART" id="SM00448">
    <property type="entry name" value="REC"/>
    <property type="match status" value="1"/>
</dbReference>
<dbReference type="CDD" id="cd00009">
    <property type="entry name" value="AAA"/>
    <property type="match status" value="1"/>
</dbReference>
<name>A0A8J2YUC4_9PROT</name>
<dbReference type="Pfam" id="PF00072">
    <property type="entry name" value="Response_reg"/>
    <property type="match status" value="1"/>
</dbReference>
<dbReference type="InterPro" id="IPR002197">
    <property type="entry name" value="HTH_Fis"/>
</dbReference>
<dbReference type="Gene3D" id="3.40.50.2300">
    <property type="match status" value="1"/>
</dbReference>
<dbReference type="PANTHER" id="PTHR32071:SF117">
    <property type="entry name" value="PTS-DEPENDENT DIHYDROXYACETONE KINASE OPERON REGULATORY PROTEIN-RELATED"/>
    <property type="match status" value="1"/>
</dbReference>
<dbReference type="Pfam" id="PF02954">
    <property type="entry name" value="HTH_8"/>
    <property type="match status" value="2"/>
</dbReference>
<evidence type="ECO:0000256" key="5">
    <source>
        <dbReference type="ARBA" id="ARBA00023125"/>
    </source>
</evidence>
<feature type="domain" description="Response regulatory" evidence="10">
    <location>
        <begin position="6"/>
        <end position="120"/>
    </location>
</feature>
<dbReference type="SUPFAM" id="SSF46689">
    <property type="entry name" value="Homeodomain-like"/>
    <property type="match status" value="2"/>
</dbReference>
<evidence type="ECO:0000256" key="2">
    <source>
        <dbReference type="ARBA" id="ARBA00022840"/>
    </source>
</evidence>
<dbReference type="FunFam" id="3.40.50.300:FF:000006">
    <property type="entry name" value="DNA-binding transcriptional regulator NtrC"/>
    <property type="match status" value="1"/>
</dbReference>
<evidence type="ECO:0000256" key="3">
    <source>
        <dbReference type="ARBA" id="ARBA00023012"/>
    </source>
</evidence>
<protein>
    <submittedName>
        <fullName evidence="11">Sigma-54-dependent Fis family transcriptional regulator</fullName>
    </submittedName>
</protein>
<keyword evidence="5" id="KW-0238">DNA-binding</keyword>
<evidence type="ECO:0000256" key="1">
    <source>
        <dbReference type="ARBA" id="ARBA00022741"/>
    </source>
</evidence>
<dbReference type="InterPro" id="IPR009057">
    <property type="entry name" value="Homeodomain-like_sf"/>
</dbReference>
<feature type="domain" description="Sigma-54 factor interaction" evidence="9">
    <location>
        <begin position="143"/>
        <end position="372"/>
    </location>
</feature>
<dbReference type="InterPro" id="IPR058031">
    <property type="entry name" value="AAA_lid_NorR"/>
</dbReference>
<dbReference type="GO" id="GO:0005524">
    <property type="term" value="F:ATP binding"/>
    <property type="evidence" value="ECO:0007669"/>
    <property type="project" value="UniProtKB-KW"/>
</dbReference>
<gene>
    <name evidence="11" type="ORF">GCM10011611_30480</name>
</gene>
<dbReference type="InterPro" id="IPR002078">
    <property type="entry name" value="Sigma_54_int"/>
</dbReference>
<sequence length="522" mass="57383">MTVRHPLLLVEDNPAVARVYLEYLRRGPYDTLHCETGGAALAALAEKGFAAVLLDIELPDMSGMEILKWIAQRRLNVAVVVITAHGSINVAVEAMREGASDFLVKPFAPERLFVTLDNALERVNLRRIVDTFEPPGDEQFCGFVGKSLAMRGVYRIIDIAAQSKAPVFITGESGTGKELAAEAVHRRSPRRDKPFIALNCAAFPKDLIESEIFGHVKGAFTGAVADREGAGRLADGGTLFFDEICEMDIGLQAKLLRFIQTGTFQKVGGTQIEKVDVRFISATNRDPLKAVEAGRFREDLYYRLYVMPLALPPLRERSEDMLLIARRFLQEYAKEEGRSFQSFAPETERLLSEYGWPGNVRQLQNVVRQVVLMNDGDTVLPSMLPEPLAQGRSAPTSEPVALSVVRRNGHATPPPSLRLSDLKRDLIELALEASDGNVLQAAAKLEISPSTLYRQREQFQDQPHDRSGSRIRELKPLALAESEAIDAAIAAAGGNISRAAASLGVNPSTLYRKMQAKPAETP</sequence>
<keyword evidence="7" id="KW-0804">Transcription</keyword>
<dbReference type="GO" id="GO:0000160">
    <property type="term" value="P:phosphorelay signal transduction system"/>
    <property type="evidence" value="ECO:0007669"/>
    <property type="project" value="UniProtKB-KW"/>
</dbReference>
<dbReference type="CDD" id="cd17572">
    <property type="entry name" value="REC_NtrC1-like"/>
    <property type="match status" value="1"/>
</dbReference>
<dbReference type="Gene3D" id="1.10.8.60">
    <property type="match status" value="1"/>
</dbReference>
<organism evidence="11 12">
    <name type="scientific">Aliidongia dinghuensis</name>
    <dbReference type="NCBI Taxonomy" id="1867774"/>
    <lineage>
        <taxon>Bacteria</taxon>
        <taxon>Pseudomonadati</taxon>
        <taxon>Pseudomonadota</taxon>
        <taxon>Alphaproteobacteria</taxon>
        <taxon>Rhodospirillales</taxon>
        <taxon>Dongiaceae</taxon>
        <taxon>Aliidongia</taxon>
    </lineage>
</organism>
<keyword evidence="8" id="KW-0597">Phosphoprotein</keyword>
<accession>A0A8J2YUC4</accession>
<dbReference type="InterPro" id="IPR011006">
    <property type="entry name" value="CheY-like_superfamily"/>
</dbReference>
<dbReference type="SUPFAM" id="SSF52540">
    <property type="entry name" value="P-loop containing nucleoside triphosphate hydrolases"/>
    <property type="match status" value="1"/>
</dbReference>
<comment type="caution">
    <text evidence="11">The sequence shown here is derived from an EMBL/GenBank/DDBJ whole genome shotgun (WGS) entry which is preliminary data.</text>
</comment>
<dbReference type="Gene3D" id="1.10.10.60">
    <property type="entry name" value="Homeodomain-like"/>
    <property type="match status" value="2"/>
</dbReference>